<dbReference type="InterPro" id="IPR021647">
    <property type="entry name" value="CusF_Ec"/>
</dbReference>
<dbReference type="EMBL" id="FOUI01000016">
    <property type="protein sequence ID" value="SFM81433.1"/>
    <property type="molecule type" value="Genomic_DNA"/>
</dbReference>
<feature type="signal peptide" evidence="1">
    <location>
        <begin position="1"/>
        <end position="23"/>
    </location>
</feature>
<reference evidence="3" key="1">
    <citation type="submission" date="2016-10" db="EMBL/GenBank/DDBJ databases">
        <authorList>
            <person name="Varghese N."/>
            <person name="Submissions S."/>
        </authorList>
    </citation>
    <scope>NUCLEOTIDE SEQUENCE [LARGE SCALE GENOMIC DNA]</scope>
    <source>
        <strain evidence="3">DSM 24213</strain>
    </source>
</reference>
<dbReference type="Gene3D" id="2.40.50.320">
    <property type="entry name" value="Copper binding periplasmic protein CusF"/>
    <property type="match status" value="1"/>
</dbReference>
<dbReference type="Pfam" id="PF11604">
    <property type="entry name" value="CusF_Ec"/>
    <property type="match status" value="1"/>
</dbReference>
<name>A0A1I4TXZ9_9GAMM</name>
<dbReference type="InterPro" id="IPR042230">
    <property type="entry name" value="CusF_sf"/>
</dbReference>
<dbReference type="OrthoDB" id="5771277at2"/>
<dbReference type="RefSeq" id="WP_093478214.1">
    <property type="nucleotide sequence ID" value="NZ_FOUI01000016.1"/>
</dbReference>
<sequence length="101" mass="10843">MVKTSSLAAWGLGLWLAAGTVWAGDAGQALSEGEIRRIDADSQRITLRHGPIENLGMAPMTMRFTLVDGASLEGLAVGDLVRFRAEQRDGAYVVSELQRAD</sequence>
<evidence type="ECO:0000313" key="2">
    <source>
        <dbReference type="EMBL" id="SFM81433.1"/>
    </source>
</evidence>
<keyword evidence="1" id="KW-0732">Signal</keyword>
<organism evidence="2 3">
    <name type="scientific">Halopseudomonas yangmingensis</name>
    <dbReference type="NCBI Taxonomy" id="1720063"/>
    <lineage>
        <taxon>Bacteria</taxon>
        <taxon>Pseudomonadati</taxon>
        <taxon>Pseudomonadota</taxon>
        <taxon>Gammaproteobacteria</taxon>
        <taxon>Pseudomonadales</taxon>
        <taxon>Pseudomonadaceae</taxon>
        <taxon>Halopseudomonas</taxon>
    </lineage>
</organism>
<evidence type="ECO:0000313" key="3">
    <source>
        <dbReference type="Proteomes" id="UP000243629"/>
    </source>
</evidence>
<accession>A0A1I4TXZ9</accession>
<protein>
    <submittedName>
        <fullName evidence="2">Cu and Ag efflux protein CusF</fullName>
    </submittedName>
</protein>
<dbReference type="AlphaFoldDB" id="A0A1I4TXZ9"/>
<dbReference type="STRING" id="1720063.SAMN05216217_11678"/>
<feature type="chain" id="PRO_5017232918" evidence="1">
    <location>
        <begin position="24"/>
        <end position="101"/>
    </location>
</feature>
<dbReference type="Proteomes" id="UP000243629">
    <property type="component" value="Unassembled WGS sequence"/>
</dbReference>
<keyword evidence="3" id="KW-1185">Reference proteome</keyword>
<gene>
    <name evidence="2" type="ORF">SAMN05216217_11678</name>
</gene>
<evidence type="ECO:0000256" key="1">
    <source>
        <dbReference type="SAM" id="SignalP"/>
    </source>
</evidence>
<proteinExistence type="predicted"/>